<dbReference type="InterPro" id="IPR007527">
    <property type="entry name" value="Znf_SWIM"/>
</dbReference>
<name>B8HQN2_CYAP4</name>
<keyword evidence="1" id="KW-0863">Zinc-finger</keyword>
<dbReference type="eggNOG" id="COG4715">
    <property type="taxonomic scope" value="Bacteria"/>
</dbReference>
<evidence type="ECO:0000313" key="3">
    <source>
        <dbReference type="EMBL" id="ACL44022.1"/>
    </source>
</evidence>
<organism evidence="3">
    <name type="scientific">Cyanothece sp. (strain PCC 7425 / ATCC 29141)</name>
    <dbReference type="NCBI Taxonomy" id="395961"/>
    <lineage>
        <taxon>Bacteria</taxon>
        <taxon>Bacillati</taxon>
        <taxon>Cyanobacteriota</taxon>
        <taxon>Cyanophyceae</taxon>
        <taxon>Gomontiellales</taxon>
        <taxon>Cyanothecaceae</taxon>
        <taxon>Cyanothece</taxon>
    </lineage>
</organism>
<keyword evidence="1" id="KW-0479">Metal-binding</keyword>
<dbReference type="OrthoDB" id="438008at2"/>
<protein>
    <submittedName>
        <fullName evidence="3">Zinc finger SWIM domain protein</fullName>
    </submittedName>
</protein>
<feature type="domain" description="SWIM-type" evidence="2">
    <location>
        <begin position="54"/>
        <end position="91"/>
    </location>
</feature>
<dbReference type="GO" id="GO:0031462">
    <property type="term" value="C:Cul2-RING ubiquitin ligase complex"/>
    <property type="evidence" value="ECO:0007669"/>
    <property type="project" value="TreeGrafter"/>
</dbReference>
<dbReference type="EMBL" id="CP001344">
    <property type="protein sequence ID" value="ACL44022.1"/>
    <property type="molecule type" value="Genomic_DNA"/>
</dbReference>
<dbReference type="Pfam" id="PF04434">
    <property type="entry name" value="SWIM"/>
    <property type="match status" value="1"/>
</dbReference>
<accession>B8HQN2</accession>
<reference evidence="3" key="1">
    <citation type="submission" date="2009-01" db="EMBL/GenBank/DDBJ databases">
        <title>Complete sequence of chromosome Cyanothece sp. PCC 7425.</title>
        <authorList>
            <consortium name="US DOE Joint Genome Institute"/>
            <person name="Lucas S."/>
            <person name="Copeland A."/>
            <person name="Lapidus A."/>
            <person name="Glavina del Rio T."/>
            <person name="Dalin E."/>
            <person name="Tice H."/>
            <person name="Bruce D."/>
            <person name="Goodwin L."/>
            <person name="Pitluck S."/>
            <person name="Sims D."/>
            <person name="Meineke L."/>
            <person name="Brettin T."/>
            <person name="Detter J.C."/>
            <person name="Han C."/>
            <person name="Larimer F."/>
            <person name="Land M."/>
            <person name="Hauser L."/>
            <person name="Kyrpides N."/>
            <person name="Ovchinnikova G."/>
            <person name="Liberton M."/>
            <person name="Stoeckel J."/>
            <person name="Banerjee A."/>
            <person name="Singh A."/>
            <person name="Page L."/>
            <person name="Sato H."/>
            <person name="Zhao L."/>
            <person name="Sherman L."/>
            <person name="Pakrasi H."/>
            <person name="Richardson P."/>
        </authorList>
    </citation>
    <scope>NUCLEOTIDE SEQUENCE</scope>
    <source>
        <strain evidence="3">PCC 7425</strain>
    </source>
</reference>
<evidence type="ECO:0000259" key="2">
    <source>
        <dbReference type="PROSITE" id="PS50966"/>
    </source>
</evidence>
<dbReference type="PANTHER" id="PTHR22619">
    <property type="entry name" value="ZINC FINGER SWIM DOMAIN CONTAINING PROTEIN 4, 5, 6"/>
    <property type="match status" value="1"/>
</dbReference>
<evidence type="ECO:0000256" key="1">
    <source>
        <dbReference type="PROSITE-ProRule" id="PRU00325"/>
    </source>
</evidence>
<dbReference type="GO" id="GO:0008270">
    <property type="term" value="F:zinc ion binding"/>
    <property type="evidence" value="ECO:0007669"/>
    <property type="project" value="UniProtKB-KW"/>
</dbReference>
<gene>
    <name evidence="3" type="ordered locus">Cyan7425_1653</name>
</gene>
<dbReference type="PANTHER" id="PTHR22619:SF1">
    <property type="entry name" value="ZINC FINGER SWIM DOMAIN-CONTAINING PROTEIN 8"/>
    <property type="match status" value="1"/>
</dbReference>
<dbReference type="HOGENOM" id="CLU_032814_0_0_3"/>
<keyword evidence="1" id="KW-0862">Zinc</keyword>
<proteinExistence type="predicted"/>
<sequence length="605" mass="68603">MTKISFSEATLRSHATPSSFERGEDYYQGGAVIEVIKRDHLIQARVEGNELEPYTVTLECDRGGIRQAYCSCPYGFEGWCKHIVATGLVCLRRPQQVEERPPLAELLSDLNLHQARQLIEQLVQRHPELHHEVDRLILKLNAVQPSPPSKPQRQTSVNPAPFCMQTRQLLRETREHWEWGGEDNPLRDQLPDLVAEAEAFSRAGDGANAIVILAAITETCATEWDELADLGGNGEDVVSLLDPAWAAAILNTELSSQETIDTQVQLEEWGAVFSQDFAISTEALRQGWDDPALEALLQGREADLWPDGRPDCADDLTLIRLNILERQERLDEYLNLAHAEGLWQAYLTLLIRLNRIAEALTYSDRLTYLEDAFAVAKALRERGEEQAALELAVQGLSLAKRPIKGLTWYELNHIDRGQNYYKYDLATWTSELAEGLGDRDTALATQITAFQARPSQADYARTHSLAEGQWPTVRSQLLDYLRQLDTWTSLEAKVNIFLEEGLIADAIATIDQRFGYDPLLLRVMQAAISVNPQWVIDRARQRAEDIIDRGKAEAYDTAVQWLEQVKAAYTQLEELSEWQTYRDQLKTKHGRKYKLMNLMKTANLL</sequence>
<dbReference type="STRING" id="395961.Cyan7425_1653"/>
<dbReference type="KEGG" id="cyn:Cyan7425_1653"/>
<dbReference type="PROSITE" id="PS50966">
    <property type="entry name" value="ZF_SWIM"/>
    <property type="match status" value="1"/>
</dbReference>
<dbReference type="AlphaFoldDB" id="B8HQN2"/>